<name>A0A838XLR3_9HYPH</name>
<comment type="caution">
    <text evidence="3">The sequence shown here is derived from an EMBL/GenBank/DDBJ whole genome shotgun (WGS) entry which is preliminary data.</text>
</comment>
<dbReference type="AlphaFoldDB" id="A0A838XLR3"/>
<dbReference type="InterPro" id="IPR006015">
    <property type="entry name" value="Universal_stress_UspA"/>
</dbReference>
<sequence length="137" mass="14701">MFKTILIPVDLAHVDGMQRSIKLAADFARLYDASLTLVGVTAGTPGPMAHSPEEYREKLEAFAGEQSINFALPIKAKAMLAHDPAVDLDDRIRAAAEEIGADLIVMASHVPGFAEHLFASRAGYLAAHSSLSVFVVR</sequence>
<dbReference type="PRINTS" id="PR01438">
    <property type="entry name" value="UNVRSLSTRESS"/>
</dbReference>
<dbReference type="RefSeq" id="WP_181760440.1">
    <property type="nucleotide sequence ID" value="NZ_BMCR01000003.1"/>
</dbReference>
<dbReference type="Gene3D" id="3.40.50.620">
    <property type="entry name" value="HUPs"/>
    <property type="match status" value="1"/>
</dbReference>
<dbReference type="CDD" id="cd00293">
    <property type="entry name" value="USP-like"/>
    <property type="match status" value="1"/>
</dbReference>
<dbReference type="SUPFAM" id="SSF52402">
    <property type="entry name" value="Adenine nucleotide alpha hydrolases-like"/>
    <property type="match status" value="1"/>
</dbReference>
<proteinExistence type="inferred from homology"/>
<feature type="domain" description="UspA" evidence="2">
    <location>
        <begin position="1"/>
        <end position="137"/>
    </location>
</feature>
<evidence type="ECO:0000259" key="2">
    <source>
        <dbReference type="Pfam" id="PF00582"/>
    </source>
</evidence>
<comment type="similarity">
    <text evidence="1">Belongs to the universal stress protein A family.</text>
</comment>
<accession>A0A838XLR3</accession>
<keyword evidence="4" id="KW-1185">Reference proteome</keyword>
<dbReference type="EMBL" id="JACEON010000009">
    <property type="protein sequence ID" value="MBA4612249.1"/>
    <property type="molecule type" value="Genomic_DNA"/>
</dbReference>
<protein>
    <submittedName>
        <fullName evidence="3">Universal stress protein</fullName>
    </submittedName>
</protein>
<reference evidence="3 4" key="2">
    <citation type="submission" date="2020-08" db="EMBL/GenBank/DDBJ databases">
        <title>Stappia taiwanensis sp. nov., isolated from a coastal thermal spring.</title>
        <authorList>
            <person name="Kampfer P."/>
        </authorList>
    </citation>
    <scope>NUCLEOTIDE SEQUENCE [LARGE SCALE GENOMIC DNA]</scope>
    <source>
        <strain evidence="3 4">DSM 23284</strain>
    </source>
</reference>
<organism evidence="3 4">
    <name type="scientific">Stappia taiwanensis</name>
    <dbReference type="NCBI Taxonomy" id="992267"/>
    <lineage>
        <taxon>Bacteria</taxon>
        <taxon>Pseudomonadati</taxon>
        <taxon>Pseudomonadota</taxon>
        <taxon>Alphaproteobacteria</taxon>
        <taxon>Hyphomicrobiales</taxon>
        <taxon>Stappiaceae</taxon>
        <taxon>Stappia</taxon>
    </lineage>
</organism>
<dbReference type="InterPro" id="IPR006016">
    <property type="entry name" value="UspA"/>
</dbReference>
<evidence type="ECO:0000256" key="1">
    <source>
        <dbReference type="ARBA" id="ARBA00008791"/>
    </source>
</evidence>
<evidence type="ECO:0000313" key="3">
    <source>
        <dbReference type="EMBL" id="MBA4612249.1"/>
    </source>
</evidence>
<reference evidence="3 4" key="1">
    <citation type="submission" date="2020-07" db="EMBL/GenBank/DDBJ databases">
        <authorList>
            <person name="Li M."/>
        </authorList>
    </citation>
    <scope>NUCLEOTIDE SEQUENCE [LARGE SCALE GENOMIC DNA]</scope>
    <source>
        <strain evidence="3 4">DSM 23284</strain>
    </source>
</reference>
<dbReference type="InterPro" id="IPR014729">
    <property type="entry name" value="Rossmann-like_a/b/a_fold"/>
</dbReference>
<evidence type="ECO:0000313" key="4">
    <source>
        <dbReference type="Proteomes" id="UP000559404"/>
    </source>
</evidence>
<gene>
    <name evidence="3" type="ORF">H1W37_11335</name>
</gene>
<dbReference type="Proteomes" id="UP000559404">
    <property type="component" value="Unassembled WGS sequence"/>
</dbReference>
<dbReference type="Pfam" id="PF00582">
    <property type="entry name" value="Usp"/>
    <property type="match status" value="1"/>
</dbReference>